<dbReference type="EMBL" id="CAXDID020000244">
    <property type="protein sequence ID" value="CAL6063161.1"/>
    <property type="molecule type" value="Genomic_DNA"/>
</dbReference>
<evidence type="ECO:0000313" key="2">
    <source>
        <dbReference type="EMBL" id="CAL6063161.1"/>
    </source>
</evidence>
<organism evidence="2 3">
    <name type="scientific">Hexamita inflata</name>
    <dbReference type="NCBI Taxonomy" id="28002"/>
    <lineage>
        <taxon>Eukaryota</taxon>
        <taxon>Metamonada</taxon>
        <taxon>Diplomonadida</taxon>
        <taxon>Hexamitidae</taxon>
        <taxon>Hexamitinae</taxon>
        <taxon>Hexamita</taxon>
    </lineage>
</organism>
<protein>
    <submittedName>
        <fullName evidence="2">Hypothetical_protein</fullName>
    </submittedName>
</protein>
<evidence type="ECO:0000256" key="1">
    <source>
        <dbReference type="SAM" id="MobiDB-lite"/>
    </source>
</evidence>
<proteinExistence type="predicted"/>
<sequence length="152" mass="16997">MIALCLSTAQLLRLCLMKISITYFGFSERFWTASWASSFCRFRRDGSCSGVCTRIPRCSDASTHPRTTPFERPSGSKQAVRTSSPLTEFGGAAEPSQKLKLSGSPNRPQTTAGPRFWMKRCRSRRTRGRRTWSQKSSAQQMRSSTCASALRA</sequence>
<feature type="compositionally biased region" description="Polar residues" evidence="1">
    <location>
        <begin position="133"/>
        <end position="152"/>
    </location>
</feature>
<comment type="caution">
    <text evidence="2">The sequence shown here is derived from an EMBL/GenBank/DDBJ whole genome shotgun (WGS) entry which is preliminary data.</text>
</comment>
<feature type="compositionally biased region" description="Polar residues" evidence="1">
    <location>
        <begin position="103"/>
        <end position="112"/>
    </location>
</feature>
<feature type="compositionally biased region" description="Polar residues" evidence="1">
    <location>
        <begin position="75"/>
        <end position="86"/>
    </location>
</feature>
<gene>
    <name evidence="2" type="ORF">HINF_LOCUS50726</name>
</gene>
<name>A0ABP1KKD0_9EUKA</name>
<accession>A0ABP1KKD0</accession>
<reference evidence="2 3" key="1">
    <citation type="submission" date="2024-07" db="EMBL/GenBank/DDBJ databases">
        <authorList>
            <person name="Akdeniz Z."/>
        </authorList>
    </citation>
    <scope>NUCLEOTIDE SEQUENCE [LARGE SCALE GENOMIC DNA]</scope>
</reference>
<feature type="region of interest" description="Disordered" evidence="1">
    <location>
        <begin position="62"/>
        <end position="152"/>
    </location>
</feature>
<feature type="compositionally biased region" description="Basic residues" evidence="1">
    <location>
        <begin position="117"/>
        <end position="132"/>
    </location>
</feature>
<keyword evidence="3" id="KW-1185">Reference proteome</keyword>
<dbReference type="Proteomes" id="UP001642409">
    <property type="component" value="Unassembled WGS sequence"/>
</dbReference>
<evidence type="ECO:0000313" key="3">
    <source>
        <dbReference type="Proteomes" id="UP001642409"/>
    </source>
</evidence>